<dbReference type="PROSITE" id="PS50006">
    <property type="entry name" value="FHA_DOMAIN"/>
    <property type="match status" value="1"/>
</dbReference>
<proteinExistence type="predicted"/>
<dbReference type="eggNOG" id="COG1716">
    <property type="taxonomic scope" value="Bacteria"/>
</dbReference>
<protein>
    <recommendedName>
        <fullName evidence="2">FHA domain-containing protein</fullName>
    </recommendedName>
</protein>
<evidence type="ECO:0000259" key="2">
    <source>
        <dbReference type="PROSITE" id="PS50006"/>
    </source>
</evidence>
<dbReference type="EMBL" id="CP007155">
    <property type="protein sequence ID" value="AHH97183.1"/>
    <property type="molecule type" value="Genomic_DNA"/>
</dbReference>
<dbReference type="Gene3D" id="2.60.200.20">
    <property type="match status" value="1"/>
</dbReference>
<dbReference type="CDD" id="cd00060">
    <property type="entry name" value="FHA"/>
    <property type="match status" value="1"/>
</dbReference>
<dbReference type="KEGG" id="kal:KALB_3819"/>
<dbReference type="HOGENOM" id="CLU_1132678_0_0_11"/>
<evidence type="ECO:0000256" key="1">
    <source>
        <dbReference type="ARBA" id="ARBA00022553"/>
    </source>
</evidence>
<feature type="domain" description="FHA" evidence="2">
    <location>
        <begin position="46"/>
        <end position="97"/>
    </location>
</feature>
<keyword evidence="1" id="KW-0597">Phosphoprotein</keyword>
<accession>W5W7T0</accession>
<dbReference type="Proteomes" id="UP000019225">
    <property type="component" value="Chromosome"/>
</dbReference>
<keyword evidence="4" id="KW-1185">Reference proteome</keyword>
<name>W5W7T0_9PSEU</name>
<organism evidence="3 4">
    <name type="scientific">Kutzneria albida DSM 43870</name>
    <dbReference type="NCBI Taxonomy" id="1449976"/>
    <lineage>
        <taxon>Bacteria</taxon>
        <taxon>Bacillati</taxon>
        <taxon>Actinomycetota</taxon>
        <taxon>Actinomycetes</taxon>
        <taxon>Pseudonocardiales</taxon>
        <taxon>Pseudonocardiaceae</taxon>
        <taxon>Kutzneria</taxon>
    </lineage>
</organism>
<reference evidence="3 4" key="1">
    <citation type="journal article" date="2014" name="BMC Genomics">
        <title>Complete genome sequence of producer of the glycopeptide antibiotic Aculeximycin Kutzneria albida DSM 43870T, a representative of minor genus of Pseudonocardiaceae.</title>
        <authorList>
            <person name="Rebets Y."/>
            <person name="Tokovenko B."/>
            <person name="Lushchyk I."/>
            <person name="Ruckert C."/>
            <person name="Zaburannyi N."/>
            <person name="Bechthold A."/>
            <person name="Kalinowski J."/>
            <person name="Luzhetskyy A."/>
        </authorList>
    </citation>
    <scope>NUCLEOTIDE SEQUENCE [LARGE SCALE GENOMIC DNA]</scope>
    <source>
        <strain evidence="3">DSM 43870</strain>
    </source>
</reference>
<dbReference type="RefSeq" id="WP_025357286.1">
    <property type="nucleotide sequence ID" value="NZ_CP007155.1"/>
</dbReference>
<dbReference type="AlphaFoldDB" id="W5W7T0"/>
<evidence type="ECO:0000313" key="3">
    <source>
        <dbReference type="EMBL" id="AHH97183.1"/>
    </source>
</evidence>
<evidence type="ECO:0000313" key="4">
    <source>
        <dbReference type="Proteomes" id="UP000019225"/>
    </source>
</evidence>
<dbReference type="SUPFAM" id="SSF49879">
    <property type="entry name" value="SMAD/FHA domain"/>
    <property type="match status" value="1"/>
</dbReference>
<dbReference type="InterPro" id="IPR000253">
    <property type="entry name" value="FHA_dom"/>
</dbReference>
<gene>
    <name evidence="3" type="ORF">KALB_3819</name>
</gene>
<sequence>MDSDGPVPLPARGSLASGVPVSAPGTLFALSVAGGIAVGPREGRCVVFGRNRPEVHVCIGEDDQRVSRQHGTLTCRGGHWWVSNTGRLPVRLPGSRLLFGDDQALPLDTGYTPVFVRGSHGREHLLELYVAGADGRRPPSRHAYVTQPPREWRLSPAERLALVALGQRYLFHELHPQPLSWRQVADQLAALRPEEGWTAKRVEHTVVAVRSRLARDGVSGLTREEVGEPVGNMLNHNLISELLLSTTLVPPDLALLDDNEDGASCGLPTPR</sequence>
<dbReference type="PATRIC" id="fig|1449976.3.peg.3847"/>
<dbReference type="InterPro" id="IPR008984">
    <property type="entry name" value="SMAD_FHA_dom_sf"/>
</dbReference>
<dbReference type="STRING" id="1449976.KALB_3819"/>